<comment type="caution">
    <text evidence="1">The sequence shown here is derived from an EMBL/GenBank/DDBJ whole genome shotgun (WGS) entry which is preliminary data.</text>
</comment>
<proteinExistence type="predicted"/>
<evidence type="ECO:0000313" key="1">
    <source>
        <dbReference type="EMBL" id="MEY2345410.1"/>
    </source>
</evidence>
<gene>
    <name evidence="1" type="ORF">I3679_021520</name>
</gene>
<accession>A0ABD5LVL0</accession>
<sequence>MYLREGIRKTNCRPYLSAIEHVVDHAVGQLDTKSQFLLKKERNGLIYIDAWGELTAFEQIDSLRDVFTLNIIPRNIVKNTV</sequence>
<reference evidence="1" key="1">
    <citation type="submission" date="2021-05" db="EMBL/GenBank/DDBJ databases">
        <title>First report of NDM-5 and VEB-6 producing Proteus mirabilis isolated from blood of a sepsis patient in Kolkata, India.</title>
        <authorList>
            <person name="Halder G."/>
            <person name="Chaudhuri B."/>
            <person name="Dutta S."/>
        </authorList>
    </citation>
    <scope>NUCLEOTIDE SEQUENCE [LARGE SCALE GENOMIC DNA]</scope>
    <source>
        <strain evidence="1">7049</strain>
    </source>
</reference>
<dbReference type="AlphaFoldDB" id="A0ABD5LVL0"/>
<protein>
    <submittedName>
        <fullName evidence="1">Uncharacterized protein</fullName>
    </submittedName>
</protein>
<name>A0ABD5LVL0_PROMI</name>
<dbReference type="EMBL" id="JADQCH020000002">
    <property type="protein sequence ID" value="MEY2345410.1"/>
    <property type="molecule type" value="Genomic_DNA"/>
</dbReference>
<organism evidence="1">
    <name type="scientific">Proteus mirabilis</name>
    <dbReference type="NCBI Taxonomy" id="584"/>
    <lineage>
        <taxon>Bacteria</taxon>
        <taxon>Pseudomonadati</taxon>
        <taxon>Pseudomonadota</taxon>
        <taxon>Gammaproteobacteria</taxon>
        <taxon>Enterobacterales</taxon>
        <taxon>Morganellaceae</taxon>
        <taxon>Proteus</taxon>
    </lineage>
</organism>